<dbReference type="Gene3D" id="3.30.830.10">
    <property type="entry name" value="Metalloenzyme, LuxS/M16 peptidase-like"/>
    <property type="match status" value="1"/>
</dbReference>
<accession>A0A0R3TGC5</accession>
<dbReference type="WBParaSite" id="HNAJ_0000611601-mRNA-1">
    <property type="protein sequence ID" value="HNAJ_0000611601-mRNA-1"/>
    <property type="gene ID" value="HNAJ_0000611601"/>
</dbReference>
<dbReference type="AlphaFoldDB" id="A0A0R3TGC5"/>
<gene>
    <name evidence="1" type="ORF">HNAJ_LOCUS6112</name>
</gene>
<proteinExistence type="predicted"/>
<dbReference type="OrthoDB" id="6278607at2759"/>
<protein>
    <submittedName>
        <fullName evidence="3">RGS domain-containing protein</fullName>
    </submittedName>
</protein>
<name>A0A0R3TGC5_RODNA</name>
<sequence length="176" mass="20170">MTEEATMDVESDRVKREVFSICHEFERRYKYIAILKRLKLSDLQEFYRNTFYDFDKQPSIMIQVEAQTTGENTEEMEGAEISNALLKTYQWPIKIVPMTESQIEAEYKSATAVDVGEALKACASEAVAPGAFLPFGDGESTPNGKKEDSEVKEFQLPKITEIVDLREFKKRVLFMS</sequence>
<reference evidence="1 2" key="2">
    <citation type="submission" date="2018-11" db="EMBL/GenBank/DDBJ databases">
        <authorList>
            <consortium name="Pathogen Informatics"/>
        </authorList>
    </citation>
    <scope>NUCLEOTIDE SEQUENCE [LARGE SCALE GENOMIC DNA]</scope>
</reference>
<evidence type="ECO:0000313" key="2">
    <source>
        <dbReference type="Proteomes" id="UP000278807"/>
    </source>
</evidence>
<evidence type="ECO:0000313" key="3">
    <source>
        <dbReference type="WBParaSite" id="HNAJ_0000611601-mRNA-1"/>
    </source>
</evidence>
<dbReference type="Proteomes" id="UP000278807">
    <property type="component" value="Unassembled WGS sequence"/>
</dbReference>
<dbReference type="EMBL" id="UZAE01006060">
    <property type="protein sequence ID" value="VDO01972.1"/>
    <property type="molecule type" value="Genomic_DNA"/>
</dbReference>
<keyword evidence="2" id="KW-1185">Reference proteome</keyword>
<reference evidence="3" key="1">
    <citation type="submission" date="2017-02" db="UniProtKB">
        <authorList>
            <consortium name="WormBaseParasite"/>
        </authorList>
    </citation>
    <scope>IDENTIFICATION</scope>
</reference>
<evidence type="ECO:0000313" key="1">
    <source>
        <dbReference type="EMBL" id="VDO01972.1"/>
    </source>
</evidence>
<organism evidence="3">
    <name type="scientific">Rodentolepis nana</name>
    <name type="common">Dwarf tapeworm</name>
    <name type="synonym">Hymenolepis nana</name>
    <dbReference type="NCBI Taxonomy" id="102285"/>
    <lineage>
        <taxon>Eukaryota</taxon>
        <taxon>Metazoa</taxon>
        <taxon>Spiralia</taxon>
        <taxon>Lophotrochozoa</taxon>
        <taxon>Platyhelminthes</taxon>
        <taxon>Cestoda</taxon>
        <taxon>Eucestoda</taxon>
        <taxon>Cyclophyllidea</taxon>
        <taxon>Hymenolepididae</taxon>
        <taxon>Rodentolepis</taxon>
    </lineage>
</organism>